<dbReference type="SUPFAM" id="SSF48113">
    <property type="entry name" value="Heme-dependent peroxidases"/>
    <property type="match status" value="1"/>
</dbReference>
<keyword evidence="3 10" id="KW-0575">Peroxidase</keyword>
<evidence type="ECO:0000256" key="1">
    <source>
        <dbReference type="ARBA" id="ARBA00004613"/>
    </source>
</evidence>
<dbReference type="GO" id="GO:0004601">
    <property type="term" value="F:peroxidase activity"/>
    <property type="evidence" value="ECO:0007669"/>
    <property type="project" value="UniProtKB-KW"/>
</dbReference>
<feature type="chain" id="PRO_5012262796" evidence="9">
    <location>
        <begin position="19"/>
        <end position="816"/>
    </location>
</feature>
<gene>
    <name evidence="10" type="ORF">Fcan01_06796</name>
</gene>
<keyword evidence="4 7" id="KW-0349">Heme</keyword>
<dbReference type="EMBL" id="LNIX01000003">
    <property type="protein sequence ID" value="OXA57003.1"/>
    <property type="molecule type" value="Genomic_DNA"/>
</dbReference>
<evidence type="ECO:0000256" key="3">
    <source>
        <dbReference type="ARBA" id="ARBA00022559"/>
    </source>
</evidence>
<keyword evidence="7" id="KW-0479">Metal-binding</keyword>
<evidence type="ECO:0000256" key="6">
    <source>
        <dbReference type="ARBA" id="ARBA00023180"/>
    </source>
</evidence>
<dbReference type="PANTHER" id="PTHR11475">
    <property type="entry name" value="OXIDASE/PEROXIDASE"/>
    <property type="match status" value="1"/>
</dbReference>
<evidence type="ECO:0000256" key="7">
    <source>
        <dbReference type="PIRSR" id="PIRSR619791-2"/>
    </source>
</evidence>
<dbReference type="InterPro" id="IPR019791">
    <property type="entry name" value="Haem_peroxidase_animal"/>
</dbReference>
<proteinExistence type="predicted"/>
<feature type="compositionally biased region" description="Low complexity" evidence="8">
    <location>
        <begin position="104"/>
        <end position="124"/>
    </location>
</feature>
<dbReference type="AlphaFoldDB" id="A0A226EH62"/>
<name>A0A226EH62_FOLCA</name>
<dbReference type="OMA" id="VYEDGWN"/>
<sequence length="816" mass="92528">MRRLVGFVLIVGSAVVLTTPNPNPQYSFFPAYTSVGQSYYAPDPLISSPSISQSSFVPSNSLGFMNGGFTTNNGFSSNGFTNSRFMTSNGFSGMGFTPIRMNVQQQSQPQLQQQQQPQPQQQSSGPGINSLFERVIEEATLFVENAEIPVSVNNSAHMPHVHTPPHAHAVGSHGFSAHHGGHGHGMGGHNYCKFTTKSQKVGKVSNVHLKAYEILTKQYQVPKTQALSYLRARLPDYCTREQRPLYCDRNSRYRSFDGTCNNLEHPFWGASYTQFDRLAPSVYEDGWNEPRGAGFHMAGARLPNARIVSLSVHPDYVHPDNRMTNMVPQFGQFIDHDMTLTPESDRRCCSRDQNNVDCFNIKIPTDDYFYSKLDSPQNCMDFTRSTPFCFPNAQGTREQMNIVTAFVDASHVYASEENRTRLLRAFQGGRLKTNTQHPGFLPTVAQIQAETGEHFDFMGSFYGGEERVNEMPGLTVMHTLLFREHNRLADAISAKRPYWDDETIFQEARRLLIAEWQNAVYSEYLPIILGDNTMKKYGIKYDEVNPFTQYNPNLNPTIFHSFADAAYRFGHTLINGLIRMMKGFQDVNRYRIRDNFFNHEQITYNGGEGYDLILGGLMAQNSQTYDPFITEDVTNFLLKEPSRKFGGDLIARNLQRAREHGLPGYNVYRSICGLAGMSNSWNNRPSNIPENVWQVLGSLYETPIDIDLFTGGLAEVPVPMAVTGHTFNCLKALQFARTKFGDRFFYTHSNQPAPFTIEQLREIRKRTFGDIICQNSVVEMTTRNVFKMPGDENPMMYCNDPARNSFNIDIFLYNRA</sequence>
<dbReference type="Gene3D" id="1.10.640.10">
    <property type="entry name" value="Haem peroxidase domain superfamily, animal type"/>
    <property type="match status" value="1"/>
</dbReference>
<dbReference type="GO" id="GO:0020037">
    <property type="term" value="F:heme binding"/>
    <property type="evidence" value="ECO:0007669"/>
    <property type="project" value="InterPro"/>
</dbReference>
<dbReference type="OrthoDB" id="823504at2759"/>
<keyword evidence="11" id="KW-1185">Reference proteome</keyword>
<reference evidence="10 11" key="1">
    <citation type="submission" date="2015-12" db="EMBL/GenBank/DDBJ databases">
        <title>The genome of Folsomia candida.</title>
        <authorList>
            <person name="Faddeeva A."/>
            <person name="Derks M.F."/>
            <person name="Anvar Y."/>
            <person name="Smit S."/>
            <person name="Van Straalen N."/>
            <person name="Roelofs D."/>
        </authorList>
    </citation>
    <scope>NUCLEOTIDE SEQUENCE [LARGE SCALE GENOMIC DNA]</scope>
    <source>
        <strain evidence="10 11">VU population</strain>
        <tissue evidence="10">Whole body</tissue>
    </source>
</reference>
<protein>
    <submittedName>
        <fullName evidence="10">Chorion peroxidase</fullName>
    </submittedName>
</protein>
<dbReference type="Proteomes" id="UP000198287">
    <property type="component" value="Unassembled WGS sequence"/>
</dbReference>
<evidence type="ECO:0000256" key="2">
    <source>
        <dbReference type="ARBA" id="ARBA00022525"/>
    </source>
</evidence>
<organism evidence="10 11">
    <name type="scientific">Folsomia candida</name>
    <name type="common">Springtail</name>
    <dbReference type="NCBI Taxonomy" id="158441"/>
    <lineage>
        <taxon>Eukaryota</taxon>
        <taxon>Metazoa</taxon>
        <taxon>Ecdysozoa</taxon>
        <taxon>Arthropoda</taxon>
        <taxon>Hexapoda</taxon>
        <taxon>Collembola</taxon>
        <taxon>Entomobryomorpha</taxon>
        <taxon>Isotomoidea</taxon>
        <taxon>Isotomidae</taxon>
        <taxon>Proisotominae</taxon>
        <taxon>Folsomia</taxon>
    </lineage>
</organism>
<dbReference type="CDD" id="cd09823">
    <property type="entry name" value="peroxinectin_like"/>
    <property type="match status" value="1"/>
</dbReference>
<comment type="caution">
    <text evidence="10">The sequence shown here is derived from an EMBL/GenBank/DDBJ whole genome shotgun (WGS) entry which is preliminary data.</text>
</comment>
<dbReference type="PROSITE" id="PS50292">
    <property type="entry name" value="PEROXIDASE_3"/>
    <property type="match status" value="1"/>
</dbReference>
<dbReference type="InterPro" id="IPR037120">
    <property type="entry name" value="Haem_peroxidase_sf_animal"/>
</dbReference>
<dbReference type="GO" id="GO:0005576">
    <property type="term" value="C:extracellular region"/>
    <property type="evidence" value="ECO:0007669"/>
    <property type="project" value="UniProtKB-SubCell"/>
</dbReference>
<evidence type="ECO:0000313" key="11">
    <source>
        <dbReference type="Proteomes" id="UP000198287"/>
    </source>
</evidence>
<evidence type="ECO:0000256" key="4">
    <source>
        <dbReference type="ARBA" id="ARBA00022617"/>
    </source>
</evidence>
<evidence type="ECO:0000256" key="9">
    <source>
        <dbReference type="SAM" id="SignalP"/>
    </source>
</evidence>
<keyword evidence="5 9" id="KW-0732">Signal</keyword>
<evidence type="ECO:0000256" key="8">
    <source>
        <dbReference type="SAM" id="MobiDB-lite"/>
    </source>
</evidence>
<dbReference type="FunFam" id="1.10.640.10:FF:000003">
    <property type="entry name" value="chorion peroxidase"/>
    <property type="match status" value="1"/>
</dbReference>
<comment type="subcellular location">
    <subcellularLocation>
        <location evidence="1">Secreted</location>
    </subcellularLocation>
</comment>
<accession>A0A226EH62</accession>
<dbReference type="PRINTS" id="PR00457">
    <property type="entry name" value="ANPEROXIDASE"/>
</dbReference>
<keyword evidence="2" id="KW-0964">Secreted</keyword>
<keyword evidence="6" id="KW-0325">Glycoprotein</keyword>
<keyword evidence="7" id="KW-0408">Iron</keyword>
<evidence type="ECO:0000256" key="5">
    <source>
        <dbReference type="ARBA" id="ARBA00022729"/>
    </source>
</evidence>
<feature type="signal peptide" evidence="9">
    <location>
        <begin position="1"/>
        <end position="18"/>
    </location>
</feature>
<dbReference type="PANTHER" id="PTHR11475:SF4">
    <property type="entry name" value="CHORION PEROXIDASE"/>
    <property type="match status" value="1"/>
</dbReference>
<feature type="binding site" description="axial binding residue" evidence="7">
    <location>
        <position position="571"/>
    </location>
    <ligand>
        <name>heme b</name>
        <dbReference type="ChEBI" id="CHEBI:60344"/>
    </ligand>
    <ligandPart>
        <name>Fe</name>
        <dbReference type="ChEBI" id="CHEBI:18248"/>
    </ligandPart>
</feature>
<evidence type="ECO:0000313" key="10">
    <source>
        <dbReference type="EMBL" id="OXA57003.1"/>
    </source>
</evidence>
<dbReference type="Pfam" id="PF03098">
    <property type="entry name" value="An_peroxidase"/>
    <property type="match status" value="1"/>
</dbReference>
<dbReference type="InterPro" id="IPR010255">
    <property type="entry name" value="Haem_peroxidase_sf"/>
</dbReference>
<dbReference type="GO" id="GO:0006979">
    <property type="term" value="P:response to oxidative stress"/>
    <property type="evidence" value="ECO:0007669"/>
    <property type="project" value="InterPro"/>
</dbReference>
<keyword evidence="3 10" id="KW-0560">Oxidoreductase</keyword>
<feature type="region of interest" description="Disordered" evidence="8">
    <location>
        <begin position="104"/>
        <end position="127"/>
    </location>
</feature>
<dbReference type="GO" id="GO:0046872">
    <property type="term" value="F:metal ion binding"/>
    <property type="evidence" value="ECO:0007669"/>
    <property type="project" value="UniProtKB-KW"/>
</dbReference>